<dbReference type="InterPro" id="IPR044665">
    <property type="entry name" value="E_coli_cyclophilin_A-like"/>
</dbReference>
<keyword evidence="2 3" id="KW-0413">Isomerase</keyword>
<dbReference type="PANTHER" id="PTHR43246">
    <property type="entry name" value="PEPTIDYL-PROLYL CIS-TRANS ISOMERASE CYP38, CHLOROPLASTIC"/>
    <property type="match status" value="1"/>
</dbReference>
<keyword evidence="6" id="KW-1185">Reference proteome</keyword>
<proteinExistence type="inferred from homology"/>
<dbReference type="EMBL" id="DF820456">
    <property type="protein sequence ID" value="GAK50366.1"/>
    <property type="molecule type" value="Genomic_DNA"/>
</dbReference>
<dbReference type="PROSITE" id="PS00170">
    <property type="entry name" value="CSA_PPIASE_1"/>
    <property type="match status" value="1"/>
</dbReference>
<comment type="catalytic activity">
    <reaction evidence="3">
        <text>[protein]-peptidylproline (omega=180) = [protein]-peptidylproline (omega=0)</text>
        <dbReference type="Rhea" id="RHEA:16237"/>
        <dbReference type="Rhea" id="RHEA-COMP:10747"/>
        <dbReference type="Rhea" id="RHEA-COMP:10748"/>
        <dbReference type="ChEBI" id="CHEBI:83833"/>
        <dbReference type="ChEBI" id="CHEBI:83834"/>
        <dbReference type="EC" id="5.2.1.8"/>
    </reaction>
</comment>
<dbReference type="EC" id="5.2.1.8" evidence="3"/>
<dbReference type="Gene3D" id="2.40.100.10">
    <property type="entry name" value="Cyclophilin-like"/>
    <property type="match status" value="1"/>
</dbReference>
<dbReference type="PROSITE" id="PS50072">
    <property type="entry name" value="CSA_PPIASE_2"/>
    <property type="match status" value="1"/>
</dbReference>
<gene>
    <name evidence="5" type="ORF">U14_01596</name>
</gene>
<comment type="function">
    <text evidence="3">PPIases accelerate the folding of proteins. It catalyzes the cis-trans isomerization of proline imidic peptide bonds in oligopeptides.</text>
</comment>
<keyword evidence="1 3" id="KW-0697">Rotamase</keyword>
<evidence type="ECO:0000256" key="1">
    <source>
        <dbReference type="ARBA" id="ARBA00023110"/>
    </source>
</evidence>
<evidence type="ECO:0000313" key="6">
    <source>
        <dbReference type="Proteomes" id="UP000030700"/>
    </source>
</evidence>
<sequence length="192" mass="21215">MKYLILFGIVTIICGINKLSWAETKAPRVKLTTNQGDIVLELNAQAAPKTTENFLSYVRDGFYDGVIFHRVIKDFMIQGGGFTPDMKQKATKTPIANEADNGLKNDEGTIAMARTNDPNSASSQFFINTVNNAYLNFKSKTPQGWGYCVFGKVVEGMETVKKIENAATTNRGGYQDVPVEPVIIEHAVIEEK</sequence>
<dbReference type="GO" id="GO:0003755">
    <property type="term" value="F:peptidyl-prolyl cis-trans isomerase activity"/>
    <property type="evidence" value="ECO:0007669"/>
    <property type="project" value="UniProtKB-UniRule"/>
</dbReference>
<dbReference type="InterPro" id="IPR002130">
    <property type="entry name" value="Cyclophilin-type_PPIase_dom"/>
</dbReference>
<evidence type="ECO:0000313" key="5">
    <source>
        <dbReference type="EMBL" id="GAK50366.1"/>
    </source>
</evidence>
<dbReference type="Proteomes" id="UP000030700">
    <property type="component" value="Unassembled WGS sequence"/>
</dbReference>
<dbReference type="HOGENOM" id="CLU_012062_16_9_0"/>
<evidence type="ECO:0000259" key="4">
    <source>
        <dbReference type="PROSITE" id="PS50072"/>
    </source>
</evidence>
<dbReference type="InterPro" id="IPR020892">
    <property type="entry name" value="Cyclophilin-type_PPIase_CS"/>
</dbReference>
<comment type="similarity">
    <text evidence="3">Belongs to the cyclophilin-type PPIase family.</text>
</comment>
<dbReference type="STRING" id="1499966.U14_01596"/>
<evidence type="ECO:0000256" key="3">
    <source>
        <dbReference type="RuleBase" id="RU363019"/>
    </source>
</evidence>
<evidence type="ECO:0000256" key="2">
    <source>
        <dbReference type="ARBA" id="ARBA00023235"/>
    </source>
</evidence>
<reference evidence="5 6" key="1">
    <citation type="journal article" date="2015" name="PeerJ">
        <title>First genomic representation of candidate bacterial phylum KSB3 points to enhanced environmental sensing as a trigger of wastewater bulking.</title>
        <authorList>
            <person name="Sekiguchi Y."/>
            <person name="Ohashi A."/>
            <person name="Parks D.H."/>
            <person name="Yamauchi T."/>
            <person name="Tyson G.W."/>
            <person name="Hugenholtz P."/>
        </authorList>
    </citation>
    <scope>NUCLEOTIDE SEQUENCE [LARGE SCALE GENOMIC DNA]</scope>
</reference>
<dbReference type="Pfam" id="PF00160">
    <property type="entry name" value="Pro_isomerase"/>
    <property type="match status" value="1"/>
</dbReference>
<name>A0A0S6VZ31_9BACT</name>
<accession>A0A0S6VZ31</accession>
<organism evidence="5 6">
    <name type="scientific">Candidatus Moduliflexus flocculans</name>
    <dbReference type="NCBI Taxonomy" id="1499966"/>
    <lineage>
        <taxon>Bacteria</taxon>
        <taxon>Candidatus Moduliflexota</taxon>
        <taxon>Candidatus Moduliflexia</taxon>
        <taxon>Candidatus Moduliflexales</taxon>
        <taxon>Candidatus Moduliflexaceae</taxon>
    </lineage>
</organism>
<dbReference type="PRINTS" id="PR00153">
    <property type="entry name" value="CSAPPISMRASE"/>
</dbReference>
<dbReference type="GO" id="GO:0006457">
    <property type="term" value="P:protein folding"/>
    <property type="evidence" value="ECO:0007669"/>
    <property type="project" value="InterPro"/>
</dbReference>
<dbReference type="InterPro" id="IPR029000">
    <property type="entry name" value="Cyclophilin-like_dom_sf"/>
</dbReference>
<protein>
    <recommendedName>
        <fullName evidence="3">Peptidyl-prolyl cis-trans isomerase</fullName>
        <shortName evidence="3">PPIase</shortName>
        <ecNumber evidence="3">5.2.1.8</ecNumber>
    </recommendedName>
</protein>
<dbReference type="CDD" id="cd01920">
    <property type="entry name" value="cyclophilin_EcCYP_like"/>
    <property type="match status" value="1"/>
</dbReference>
<feature type="domain" description="PPIase cyclophilin-type" evidence="4">
    <location>
        <begin position="36"/>
        <end position="189"/>
    </location>
</feature>
<dbReference type="AlphaFoldDB" id="A0A0S6VZ31"/>
<dbReference type="SUPFAM" id="SSF50891">
    <property type="entry name" value="Cyclophilin-like"/>
    <property type="match status" value="1"/>
</dbReference>